<keyword evidence="3" id="KW-1185">Reference proteome</keyword>
<protein>
    <submittedName>
        <fullName evidence="2">Uncharacterized protein</fullName>
    </submittedName>
</protein>
<sequence length="394" mass="40697">MHTGSVRTVARVRGVAATAIGLAGTLMLSAPAHAVPSASEVWVEVPGPSVQTPNQFAGVLPLTVADAWAVGGKRVAGSADVTSLTARWNGRTWTAVPSPGQSRLRGVSGKPGGYVWAVGSSDDGTRSVVQAWKGSGWSVVGHVAATPDNPLHLNAVAALGNEDVWAVGNRGDLETTGQAVPHAQHYNGLSWQEVEVPQPPNAFIAQLTSVSANNSTDVWASGLAFGEAGFIPYFVHWDGRKWSLVQPPATITGGYSDVQAIGSGRIIAVGSTFDGEDPTPRPRIASLRNGVWVQESVPVAAAELNAVAVDGLGNVFVAGAELGAGGHDDRSPLILTRGATGPWSVQTSTDAKAGDLLDIQATRVDSIKWAVGSTGVTDETHNNLIMTAIPSQPN</sequence>
<evidence type="ECO:0000313" key="2">
    <source>
        <dbReference type="EMBL" id="GIF74050.1"/>
    </source>
</evidence>
<dbReference type="EMBL" id="BONE01000026">
    <property type="protein sequence ID" value="GIF74050.1"/>
    <property type="molecule type" value="Genomic_DNA"/>
</dbReference>
<comment type="caution">
    <text evidence="2">The sequence shown here is derived from an EMBL/GenBank/DDBJ whole genome shotgun (WGS) entry which is preliminary data.</text>
</comment>
<accession>A0ABQ4CRY7</accession>
<organism evidence="2 3">
    <name type="scientific">Asanoa siamensis</name>
    <dbReference type="NCBI Taxonomy" id="926357"/>
    <lineage>
        <taxon>Bacteria</taxon>
        <taxon>Bacillati</taxon>
        <taxon>Actinomycetota</taxon>
        <taxon>Actinomycetes</taxon>
        <taxon>Micromonosporales</taxon>
        <taxon>Micromonosporaceae</taxon>
        <taxon>Asanoa</taxon>
    </lineage>
</organism>
<feature type="chain" id="PRO_5047130446" evidence="1">
    <location>
        <begin position="35"/>
        <end position="394"/>
    </location>
</feature>
<dbReference type="SUPFAM" id="SSF50965">
    <property type="entry name" value="Galactose oxidase, central domain"/>
    <property type="match status" value="1"/>
</dbReference>
<keyword evidence="1" id="KW-0732">Signal</keyword>
<reference evidence="2 3" key="1">
    <citation type="submission" date="2021-01" db="EMBL/GenBank/DDBJ databases">
        <title>Whole genome shotgun sequence of Asanoa siamensis NBRC 107932.</title>
        <authorList>
            <person name="Komaki H."/>
            <person name="Tamura T."/>
        </authorList>
    </citation>
    <scope>NUCLEOTIDE SEQUENCE [LARGE SCALE GENOMIC DNA]</scope>
    <source>
        <strain evidence="2 3">NBRC 107932</strain>
    </source>
</reference>
<proteinExistence type="predicted"/>
<dbReference type="InterPro" id="IPR011043">
    <property type="entry name" value="Gal_Oxase/kelch_b-propeller"/>
</dbReference>
<evidence type="ECO:0000313" key="3">
    <source>
        <dbReference type="Proteomes" id="UP000604117"/>
    </source>
</evidence>
<evidence type="ECO:0000256" key="1">
    <source>
        <dbReference type="SAM" id="SignalP"/>
    </source>
</evidence>
<feature type="signal peptide" evidence="1">
    <location>
        <begin position="1"/>
        <end position="34"/>
    </location>
</feature>
<gene>
    <name evidence="2" type="ORF">Asi02nite_35680</name>
</gene>
<name>A0ABQ4CRY7_9ACTN</name>
<dbReference type="Proteomes" id="UP000604117">
    <property type="component" value="Unassembled WGS sequence"/>
</dbReference>